<proteinExistence type="predicted"/>
<evidence type="ECO:0000313" key="2">
    <source>
        <dbReference type="Proteomes" id="UP001359559"/>
    </source>
</evidence>
<sequence>MNHFHCCCPFSFEAPSVRRSSPEQAPSGSTSTVALTLSFKPHNKILKEFFLHLNPILLSLNPQTSNSHKVFSRTMVHTLEIMVNFMVAEEDMVAVQIAWLVVVIVELCNIKSATNLAMRPAIAIIDSIPHTVLSQDLCNTLNQDLCSTLHLFSIWLYASSQVLLKG</sequence>
<reference evidence="1 2" key="1">
    <citation type="submission" date="2024-01" db="EMBL/GenBank/DDBJ databases">
        <title>The genomes of 5 underutilized Papilionoideae crops provide insights into root nodulation and disease resistance.</title>
        <authorList>
            <person name="Yuan L."/>
        </authorList>
    </citation>
    <scope>NUCLEOTIDE SEQUENCE [LARGE SCALE GENOMIC DNA]</scope>
    <source>
        <strain evidence="1">LY-2023</strain>
        <tissue evidence="1">Leaf</tissue>
    </source>
</reference>
<keyword evidence="2" id="KW-1185">Reference proteome</keyword>
<comment type="caution">
    <text evidence="1">The sequence shown here is derived from an EMBL/GenBank/DDBJ whole genome shotgun (WGS) entry which is preliminary data.</text>
</comment>
<gene>
    <name evidence="1" type="ORF">RJT34_24713</name>
</gene>
<dbReference type="AlphaFoldDB" id="A0AAN9FNE5"/>
<organism evidence="1 2">
    <name type="scientific">Clitoria ternatea</name>
    <name type="common">Butterfly pea</name>
    <dbReference type="NCBI Taxonomy" id="43366"/>
    <lineage>
        <taxon>Eukaryota</taxon>
        <taxon>Viridiplantae</taxon>
        <taxon>Streptophyta</taxon>
        <taxon>Embryophyta</taxon>
        <taxon>Tracheophyta</taxon>
        <taxon>Spermatophyta</taxon>
        <taxon>Magnoliopsida</taxon>
        <taxon>eudicotyledons</taxon>
        <taxon>Gunneridae</taxon>
        <taxon>Pentapetalae</taxon>
        <taxon>rosids</taxon>
        <taxon>fabids</taxon>
        <taxon>Fabales</taxon>
        <taxon>Fabaceae</taxon>
        <taxon>Papilionoideae</taxon>
        <taxon>50 kb inversion clade</taxon>
        <taxon>NPAAA clade</taxon>
        <taxon>indigoferoid/millettioid clade</taxon>
        <taxon>Phaseoleae</taxon>
        <taxon>Clitoria</taxon>
    </lineage>
</organism>
<dbReference type="Proteomes" id="UP001359559">
    <property type="component" value="Unassembled WGS sequence"/>
</dbReference>
<accession>A0AAN9FNE5</accession>
<evidence type="ECO:0000313" key="1">
    <source>
        <dbReference type="EMBL" id="KAK7279657.1"/>
    </source>
</evidence>
<name>A0AAN9FNE5_CLITE</name>
<dbReference type="EMBL" id="JAYKXN010000006">
    <property type="protein sequence ID" value="KAK7279657.1"/>
    <property type="molecule type" value="Genomic_DNA"/>
</dbReference>
<protein>
    <submittedName>
        <fullName evidence="1">Uncharacterized protein</fullName>
    </submittedName>
</protein>